<dbReference type="PANTHER" id="PTHR36115">
    <property type="entry name" value="PROLINE-RICH ANTIGEN HOMOLOG-RELATED"/>
    <property type="match status" value="1"/>
</dbReference>
<dbReference type="PANTHER" id="PTHR36115:SF4">
    <property type="entry name" value="MEMBRANE PROTEIN"/>
    <property type="match status" value="1"/>
</dbReference>
<name>A0ABY5PDB9_9ACTN</name>
<dbReference type="Proteomes" id="UP001058860">
    <property type="component" value="Chromosome"/>
</dbReference>
<dbReference type="InterPro" id="IPR051791">
    <property type="entry name" value="Pra-immunoreactive"/>
</dbReference>
<evidence type="ECO:0000256" key="2">
    <source>
        <dbReference type="ARBA" id="ARBA00022475"/>
    </source>
</evidence>
<dbReference type="Pfam" id="PF06271">
    <property type="entry name" value="RDD"/>
    <property type="match status" value="1"/>
</dbReference>
<feature type="transmembrane region" description="Helical" evidence="6">
    <location>
        <begin position="22"/>
        <end position="47"/>
    </location>
</feature>
<keyword evidence="9" id="KW-1185">Reference proteome</keyword>
<comment type="subcellular location">
    <subcellularLocation>
        <location evidence="1">Cell membrane</location>
        <topology evidence="1">Multi-pass membrane protein</topology>
    </subcellularLocation>
</comment>
<evidence type="ECO:0000256" key="5">
    <source>
        <dbReference type="ARBA" id="ARBA00023136"/>
    </source>
</evidence>
<proteinExistence type="predicted"/>
<sequence>MPVPPAAAAPPGPEYVGIVSRAVALVLDAALINLVAVIVGASAALVMDTLNFPSEVRDLVVVIGGGVYVGWVIGYFVGFWMITAQTLGDRVMGFRVQHLDGSRVGLRKGLLRFGALVVSAIPLGAGFIRVLFDDRRRGFHDRVAGTVVIVGVGDKPHQHLGVPTDNEG</sequence>
<evidence type="ECO:0000256" key="3">
    <source>
        <dbReference type="ARBA" id="ARBA00022692"/>
    </source>
</evidence>
<reference evidence="9" key="1">
    <citation type="submission" date="2021-11" db="EMBL/GenBank/DDBJ databases">
        <title>Cultivation dependent microbiological survey of springs from the worlds oldest radium mine currently devoted to the extraction of radon-saturated water.</title>
        <authorList>
            <person name="Kapinusova G."/>
            <person name="Smrhova T."/>
            <person name="Strejcek M."/>
            <person name="Suman J."/>
            <person name="Jani K."/>
            <person name="Pajer P."/>
            <person name="Uhlik O."/>
        </authorList>
    </citation>
    <scope>NUCLEOTIDE SEQUENCE [LARGE SCALE GENOMIC DNA]</scope>
    <source>
        <strain evidence="9">J379</strain>
    </source>
</reference>
<dbReference type="RefSeq" id="WP_353863194.1">
    <property type="nucleotide sequence ID" value="NZ_CP088295.1"/>
</dbReference>
<feature type="transmembrane region" description="Helical" evidence="6">
    <location>
        <begin position="110"/>
        <end position="132"/>
    </location>
</feature>
<evidence type="ECO:0000256" key="4">
    <source>
        <dbReference type="ARBA" id="ARBA00022989"/>
    </source>
</evidence>
<evidence type="ECO:0000313" key="9">
    <source>
        <dbReference type="Proteomes" id="UP001058860"/>
    </source>
</evidence>
<organism evidence="8 9">
    <name type="scientific">Svornostia abyssi</name>
    <dbReference type="NCBI Taxonomy" id="2898438"/>
    <lineage>
        <taxon>Bacteria</taxon>
        <taxon>Bacillati</taxon>
        <taxon>Actinomycetota</taxon>
        <taxon>Thermoleophilia</taxon>
        <taxon>Solirubrobacterales</taxon>
        <taxon>Baekduiaceae</taxon>
        <taxon>Svornostia</taxon>
    </lineage>
</organism>
<feature type="domain" description="RDD" evidence="7">
    <location>
        <begin position="15"/>
        <end position="145"/>
    </location>
</feature>
<evidence type="ECO:0000256" key="6">
    <source>
        <dbReference type="SAM" id="Phobius"/>
    </source>
</evidence>
<evidence type="ECO:0000259" key="7">
    <source>
        <dbReference type="Pfam" id="PF06271"/>
    </source>
</evidence>
<gene>
    <name evidence="8" type="ORF">LRS13_18550</name>
</gene>
<evidence type="ECO:0000313" key="8">
    <source>
        <dbReference type="EMBL" id="UUY02670.1"/>
    </source>
</evidence>
<keyword evidence="5 6" id="KW-0472">Membrane</keyword>
<dbReference type="EMBL" id="CP088295">
    <property type="protein sequence ID" value="UUY02670.1"/>
    <property type="molecule type" value="Genomic_DNA"/>
</dbReference>
<keyword evidence="3 6" id="KW-0812">Transmembrane</keyword>
<keyword evidence="4 6" id="KW-1133">Transmembrane helix</keyword>
<feature type="transmembrane region" description="Helical" evidence="6">
    <location>
        <begin position="59"/>
        <end position="82"/>
    </location>
</feature>
<accession>A0ABY5PDB9</accession>
<evidence type="ECO:0000256" key="1">
    <source>
        <dbReference type="ARBA" id="ARBA00004651"/>
    </source>
</evidence>
<protein>
    <submittedName>
        <fullName evidence="8">RDD family protein</fullName>
    </submittedName>
</protein>
<dbReference type="InterPro" id="IPR010432">
    <property type="entry name" value="RDD"/>
</dbReference>
<keyword evidence="2" id="KW-1003">Cell membrane</keyword>